<feature type="transmembrane region" description="Helical" evidence="1">
    <location>
        <begin position="12"/>
        <end position="35"/>
    </location>
</feature>
<keyword evidence="1" id="KW-1133">Transmembrane helix</keyword>
<reference evidence="3" key="1">
    <citation type="submission" date="2016-11" db="UniProtKB">
        <authorList>
            <consortium name="WormBaseParasite"/>
        </authorList>
    </citation>
    <scope>IDENTIFICATION</scope>
</reference>
<evidence type="ECO:0000256" key="1">
    <source>
        <dbReference type="SAM" id="Phobius"/>
    </source>
</evidence>
<keyword evidence="1" id="KW-0812">Transmembrane</keyword>
<keyword evidence="1" id="KW-0472">Membrane</keyword>
<dbReference type="AlphaFoldDB" id="A0A1I7YHB3"/>
<evidence type="ECO:0000313" key="2">
    <source>
        <dbReference type="Proteomes" id="UP000095287"/>
    </source>
</evidence>
<keyword evidence="2" id="KW-1185">Reference proteome</keyword>
<proteinExistence type="predicted"/>
<sequence>EEMPTADVLGPAFLTVIILICAAIVTNLICAFCLLCRRDVDEMDTYDELVVDM</sequence>
<dbReference type="WBParaSite" id="L893_g16370.t1">
    <property type="protein sequence ID" value="L893_g16370.t1"/>
    <property type="gene ID" value="L893_g16370"/>
</dbReference>
<organism evidence="2 3">
    <name type="scientific">Steinernema glaseri</name>
    <dbReference type="NCBI Taxonomy" id="37863"/>
    <lineage>
        <taxon>Eukaryota</taxon>
        <taxon>Metazoa</taxon>
        <taxon>Ecdysozoa</taxon>
        <taxon>Nematoda</taxon>
        <taxon>Chromadorea</taxon>
        <taxon>Rhabditida</taxon>
        <taxon>Tylenchina</taxon>
        <taxon>Panagrolaimomorpha</taxon>
        <taxon>Strongyloidoidea</taxon>
        <taxon>Steinernematidae</taxon>
        <taxon>Steinernema</taxon>
    </lineage>
</organism>
<evidence type="ECO:0000313" key="3">
    <source>
        <dbReference type="WBParaSite" id="L893_g16370.t1"/>
    </source>
</evidence>
<protein>
    <submittedName>
        <fullName evidence="3">BI1-like protein</fullName>
    </submittedName>
</protein>
<accession>A0A1I7YHB3</accession>
<dbReference type="Proteomes" id="UP000095287">
    <property type="component" value="Unplaced"/>
</dbReference>
<name>A0A1I7YHB3_9BILA</name>